<dbReference type="PROSITE" id="PS50011">
    <property type="entry name" value="PROTEIN_KINASE_DOM"/>
    <property type="match status" value="1"/>
</dbReference>
<dbReference type="FunFam" id="3.30.200.20:FF:000035">
    <property type="entry name" value="Serine/threonine protein kinase Stk1"/>
    <property type="match status" value="1"/>
</dbReference>
<evidence type="ECO:0000256" key="12">
    <source>
        <dbReference type="SAM" id="Phobius"/>
    </source>
</evidence>
<comment type="caution">
    <text evidence="15">The sequence shown here is derived from an EMBL/GenBank/DDBJ whole genome shotgun (WGS) entry which is preliminary data.</text>
</comment>
<evidence type="ECO:0000256" key="4">
    <source>
        <dbReference type="ARBA" id="ARBA00022737"/>
    </source>
</evidence>
<dbReference type="SUPFAM" id="SSF56112">
    <property type="entry name" value="Protein kinase-like (PK-like)"/>
    <property type="match status" value="1"/>
</dbReference>
<name>A0A4D4J8Y4_9PSEU</name>
<dbReference type="Proteomes" id="UP000298860">
    <property type="component" value="Unassembled WGS sequence"/>
</dbReference>
<keyword evidence="4" id="KW-0677">Repeat</keyword>
<evidence type="ECO:0000256" key="1">
    <source>
        <dbReference type="ARBA" id="ARBA00012513"/>
    </source>
</evidence>
<dbReference type="AlphaFoldDB" id="A0A4D4J8Y4"/>
<keyword evidence="12" id="KW-1133">Transmembrane helix</keyword>
<keyword evidence="5 10" id="KW-0547">Nucleotide-binding</keyword>
<dbReference type="Gene3D" id="1.10.510.10">
    <property type="entry name" value="Transferase(Phosphotransferase) domain 1"/>
    <property type="match status" value="1"/>
</dbReference>
<feature type="domain" description="PASTA" evidence="14">
    <location>
        <begin position="519"/>
        <end position="583"/>
    </location>
</feature>
<keyword evidence="6 15" id="KW-0418">Kinase</keyword>
<feature type="region of interest" description="Disordered" evidence="11">
    <location>
        <begin position="293"/>
        <end position="328"/>
    </location>
</feature>
<evidence type="ECO:0000256" key="6">
    <source>
        <dbReference type="ARBA" id="ARBA00022777"/>
    </source>
</evidence>
<dbReference type="Gene3D" id="3.30.10.20">
    <property type="match status" value="4"/>
</dbReference>
<dbReference type="PANTHER" id="PTHR43289">
    <property type="entry name" value="MITOGEN-ACTIVATED PROTEIN KINASE KINASE KINASE 20-RELATED"/>
    <property type="match status" value="1"/>
</dbReference>
<evidence type="ECO:0000256" key="5">
    <source>
        <dbReference type="ARBA" id="ARBA00022741"/>
    </source>
</evidence>
<evidence type="ECO:0000313" key="15">
    <source>
        <dbReference type="EMBL" id="GDY30956.1"/>
    </source>
</evidence>
<evidence type="ECO:0000256" key="2">
    <source>
        <dbReference type="ARBA" id="ARBA00022527"/>
    </source>
</evidence>
<proteinExistence type="predicted"/>
<evidence type="ECO:0000256" key="10">
    <source>
        <dbReference type="PROSITE-ProRule" id="PRU10141"/>
    </source>
</evidence>
<dbReference type="SMART" id="SM00740">
    <property type="entry name" value="PASTA"/>
    <property type="match status" value="4"/>
</dbReference>
<feature type="domain" description="Protein kinase" evidence="13">
    <location>
        <begin position="11"/>
        <end position="274"/>
    </location>
</feature>
<organism evidence="15 16">
    <name type="scientific">Gandjariella thermophila</name>
    <dbReference type="NCBI Taxonomy" id="1931992"/>
    <lineage>
        <taxon>Bacteria</taxon>
        <taxon>Bacillati</taxon>
        <taxon>Actinomycetota</taxon>
        <taxon>Actinomycetes</taxon>
        <taxon>Pseudonocardiales</taxon>
        <taxon>Pseudonocardiaceae</taxon>
        <taxon>Gandjariella</taxon>
    </lineage>
</organism>
<dbReference type="FunFam" id="1.10.510.10:FF:000021">
    <property type="entry name" value="Serine/threonine protein kinase"/>
    <property type="match status" value="1"/>
</dbReference>
<dbReference type="OrthoDB" id="9762169at2"/>
<keyword evidence="12" id="KW-0472">Membrane</keyword>
<dbReference type="NCBIfam" id="NF033483">
    <property type="entry name" value="PknB_PASTA_kin"/>
    <property type="match status" value="1"/>
</dbReference>
<reference evidence="16" key="1">
    <citation type="submission" date="2019-04" db="EMBL/GenBank/DDBJ databases">
        <title>Draft genome sequence of Pseudonocardiaceae bacterium SL3-2-4.</title>
        <authorList>
            <person name="Ningsih F."/>
            <person name="Yokota A."/>
            <person name="Sakai Y."/>
            <person name="Nanatani K."/>
            <person name="Yabe S."/>
            <person name="Oetari A."/>
            <person name="Sjamsuridzal W."/>
        </authorList>
    </citation>
    <scope>NUCLEOTIDE SEQUENCE [LARGE SCALE GENOMIC DNA]</scope>
    <source>
        <strain evidence="16">SL3-2-4</strain>
    </source>
</reference>
<feature type="domain" description="PASTA" evidence="14">
    <location>
        <begin position="584"/>
        <end position="653"/>
    </location>
</feature>
<dbReference type="PROSITE" id="PS51178">
    <property type="entry name" value="PASTA"/>
    <property type="match status" value="4"/>
</dbReference>
<keyword evidence="2 15" id="KW-0723">Serine/threonine-protein kinase</keyword>
<accession>A0A4D4J8Y4</accession>
<feature type="binding site" evidence="10">
    <location>
        <position position="40"/>
    </location>
    <ligand>
        <name>ATP</name>
        <dbReference type="ChEBI" id="CHEBI:30616"/>
    </ligand>
</feature>
<feature type="domain" description="PASTA" evidence="14">
    <location>
        <begin position="370"/>
        <end position="448"/>
    </location>
</feature>
<dbReference type="SMART" id="SM00220">
    <property type="entry name" value="S_TKc"/>
    <property type="match status" value="1"/>
</dbReference>
<evidence type="ECO:0000256" key="8">
    <source>
        <dbReference type="ARBA" id="ARBA00047899"/>
    </source>
</evidence>
<dbReference type="GO" id="GO:0004674">
    <property type="term" value="F:protein serine/threonine kinase activity"/>
    <property type="evidence" value="ECO:0007669"/>
    <property type="project" value="UniProtKB-KW"/>
</dbReference>
<dbReference type="EMBL" id="BJFL01000010">
    <property type="protein sequence ID" value="GDY30956.1"/>
    <property type="molecule type" value="Genomic_DNA"/>
</dbReference>
<dbReference type="PROSITE" id="PS00107">
    <property type="entry name" value="PROTEIN_KINASE_ATP"/>
    <property type="match status" value="1"/>
</dbReference>
<dbReference type="CDD" id="cd06577">
    <property type="entry name" value="PASTA_pknB"/>
    <property type="match status" value="4"/>
</dbReference>
<dbReference type="Pfam" id="PF03793">
    <property type="entry name" value="PASTA"/>
    <property type="match status" value="4"/>
</dbReference>
<keyword evidence="3" id="KW-0808">Transferase</keyword>
<evidence type="ECO:0000256" key="11">
    <source>
        <dbReference type="SAM" id="MobiDB-lite"/>
    </source>
</evidence>
<keyword evidence="7 10" id="KW-0067">ATP-binding</keyword>
<evidence type="ECO:0000259" key="14">
    <source>
        <dbReference type="PROSITE" id="PS51178"/>
    </source>
</evidence>
<sequence>MSTPRLLSNRYELGETLGYGGMSEVHRGRDVRLGREVAVKVLRADLARDPQFQERFRREAQNAAALNHPAIVAVYDTGETKTEYGPLPYIVMEYVDGRTLRDIVKTQGPLSGKRAMEIMADVCAALDFSHRHGIVHRDVKPANVMITRTGAVKVMDFGIARAVADGQASVTQTAAVIGTAQYLSPEQARGEAVDARSDVYAAGCVLFELLTGEPPFTGDSPVAVAYQHVREEPKPPSSLNPQVTPALDAIALKALSKNPANRYQSAAEMRADLVRVLSGQRPAAPMVMTEADRTSILGGGPGPTEVMPSGGGRHRQESVADGGYGDGGDGRGGRRRGWMIAGVVVLCLAVLALAAWLTTNLLSGGGSSQGNKTSVPVNLVGMTSSQARSTLTAAGLKMNQVSVPCQPDASGRAPCGQDQVDRVLADGIDPPPGTQVDKGSTVNVRVGVSPQPVAVPDLTGMTVPEAQAALADKHLQLGQNVQQQVTDDATKIGKVIDQTPSPGQQIAAGGTVSITIGKAPDLVFVTDYTGQTQDVATANLQGLGLKVAIKTVSSNQPKGVVVDQNPKNTKAQKGSTVQLLVSNGDQLIVMPDLTQMTVEQAKAKLQSLGWDGTLQITFIPITDLTQNNRIVSQQQAPGTQVGKDSTVNVTVGRFGAATSSTSSGG</sequence>
<dbReference type="Pfam" id="PF00069">
    <property type="entry name" value="Pkinase"/>
    <property type="match status" value="1"/>
</dbReference>
<dbReference type="InterPro" id="IPR011009">
    <property type="entry name" value="Kinase-like_dom_sf"/>
</dbReference>
<dbReference type="PANTHER" id="PTHR43289:SF6">
    <property type="entry name" value="SERINE_THREONINE-PROTEIN KINASE NEKL-3"/>
    <property type="match status" value="1"/>
</dbReference>
<evidence type="ECO:0000313" key="16">
    <source>
        <dbReference type="Proteomes" id="UP000298860"/>
    </source>
</evidence>
<dbReference type="GO" id="GO:0045717">
    <property type="term" value="P:negative regulation of fatty acid biosynthetic process"/>
    <property type="evidence" value="ECO:0007669"/>
    <property type="project" value="UniProtKB-ARBA"/>
</dbReference>
<dbReference type="InterPro" id="IPR000719">
    <property type="entry name" value="Prot_kinase_dom"/>
</dbReference>
<gene>
    <name evidence="15" type="ORF">GTS_25890</name>
</gene>
<dbReference type="PROSITE" id="PS00108">
    <property type="entry name" value="PROTEIN_KINASE_ST"/>
    <property type="match status" value="1"/>
</dbReference>
<keyword evidence="16" id="KW-1185">Reference proteome</keyword>
<dbReference type="InterPro" id="IPR008271">
    <property type="entry name" value="Ser/Thr_kinase_AS"/>
</dbReference>
<dbReference type="RefSeq" id="WP_137814048.1">
    <property type="nucleotide sequence ID" value="NZ_BJFL01000010.1"/>
</dbReference>
<evidence type="ECO:0000256" key="7">
    <source>
        <dbReference type="ARBA" id="ARBA00022840"/>
    </source>
</evidence>
<dbReference type="CDD" id="cd14014">
    <property type="entry name" value="STKc_PknB_like"/>
    <property type="match status" value="1"/>
</dbReference>
<feature type="domain" description="PASTA" evidence="14">
    <location>
        <begin position="449"/>
        <end position="518"/>
    </location>
</feature>
<feature type="transmembrane region" description="Helical" evidence="12">
    <location>
        <begin position="338"/>
        <end position="357"/>
    </location>
</feature>
<comment type="catalytic activity">
    <reaction evidence="9">
        <text>L-seryl-[protein] + ATP = O-phospho-L-seryl-[protein] + ADP + H(+)</text>
        <dbReference type="Rhea" id="RHEA:17989"/>
        <dbReference type="Rhea" id="RHEA-COMP:9863"/>
        <dbReference type="Rhea" id="RHEA-COMP:11604"/>
        <dbReference type="ChEBI" id="CHEBI:15378"/>
        <dbReference type="ChEBI" id="CHEBI:29999"/>
        <dbReference type="ChEBI" id="CHEBI:30616"/>
        <dbReference type="ChEBI" id="CHEBI:83421"/>
        <dbReference type="ChEBI" id="CHEBI:456216"/>
        <dbReference type="EC" id="2.7.11.1"/>
    </reaction>
</comment>
<dbReference type="Gene3D" id="3.30.200.20">
    <property type="entry name" value="Phosphorylase Kinase, domain 1"/>
    <property type="match status" value="1"/>
</dbReference>
<keyword evidence="12" id="KW-0812">Transmembrane</keyword>
<dbReference type="EC" id="2.7.11.1" evidence="1"/>
<evidence type="ECO:0000256" key="3">
    <source>
        <dbReference type="ARBA" id="ARBA00022679"/>
    </source>
</evidence>
<dbReference type="GO" id="GO:0005524">
    <property type="term" value="F:ATP binding"/>
    <property type="evidence" value="ECO:0007669"/>
    <property type="project" value="UniProtKB-UniRule"/>
</dbReference>
<protein>
    <recommendedName>
        <fullName evidence="1">non-specific serine/threonine protein kinase</fullName>
        <ecNumber evidence="1">2.7.11.1</ecNumber>
    </recommendedName>
</protein>
<dbReference type="InterPro" id="IPR017441">
    <property type="entry name" value="Protein_kinase_ATP_BS"/>
</dbReference>
<dbReference type="InterPro" id="IPR005543">
    <property type="entry name" value="PASTA_dom"/>
</dbReference>
<evidence type="ECO:0000259" key="13">
    <source>
        <dbReference type="PROSITE" id="PS50011"/>
    </source>
</evidence>
<comment type="catalytic activity">
    <reaction evidence="8">
        <text>L-threonyl-[protein] + ATP = O-phospho-L-threonyl-[protein] + ADP + H(+)</text>
        <dbReference type="Rhea" id="RHEA:46608"/>
        <dbReference type="Rhea" id="RHEA-COMP:11060"/>
        <dbReference type="Rhea" id="RHEA-COMP:11605"/>
        <dbReference type="ChEBI" id="CHEBI:15378"/>
        <dbReference type="ChEBI" id="CHEBI:30013"/>
        <dbReference type="ChEBI" id="CHEBI:30616"/>
        <dbReference type="ChEBI" id="CHEBI:61977"/>
        <dbReference type="ChEBI" id="CHEBI:456216"/>
        <dbReference type="EC" id="2.7.11.1"/>
    </reaction>
</comment>
<evidence type="ECO:0000256" key="9">
    <source>
        <dbReference type="ARBA" id="ARBA00048679"/>
    </source>
</evidence>